<keyword evidence="2" id="KW-0812">Transmembrane</keyword>
<dbReference type="Pfam" id="PF06580">
    <property type="entry name" value="His_kinase"/>
    <property type="match status" value="1"/>
</dbReference>
<keyword evidence="6" id="KW-1185">Reference proteome</keyword>
<feature type="repeat" description="TPR" evidence="1">
    <location>
        <begin position="288"/>
        <end position="321"/>
    </location>
</feature>
<dbReference type="Gene3D" id="3.30.565.10">
    <property type="entry name" value="Histidine kinase-like ATPase, C-terminal domain"/>
    <property type="match status" value="1"/>
</dbReference>
<dbReference type="OrthoDB" id="607947at2"/>
<dbReference type="InterPro" id="IPR036890">
    <property type="entry name" value="HATPase_C_sf"/>
</dbReference>
<evidence type="ECO:0000256" key="2">
    <source>
        <dbReference type="SAM" id="Phobius"/>
    </source>
</evidence>
<feature type="repeat" description="TPR" evidence="1">
    <location>
        <begin position="248"/>
        <end position="281"/>
    </location>
</feature>
<name>A0A291R0L7_9BACT</name>
<dbReference type="Gene3D" id="1.25.40.10">
    <property type="entry name" value="Tetratricopeptide repeat domain"/>
    <property type="match status" value="3"/>
</dbReference>
<feature type="repeat" description="TPR" evidence="1">
    <location>
        <begin position="168"/>
        <end position="201"/>
    </location>
</feature>
<sequence length="651" mass="74552">MQAVTVFRHFLIVCLISISVNIYAQDSTVIANRFTQLKSLKDDTAKVNALMREGRNNNKYYFNKDGENPFFQEAIIIAQKIHYPKALAEAYNDIGTAKRNKSEYILALDLHTRAYKNAEESKDLKTISFSLNNMGVDYRRLDDLENAFNCHLKALQVAEKIHDTRNICVATNSIGNIQLTAGKYKEAIKHFEEALALETKSGNKLGMAINLGNIGYGYQYLGQLDKAIDFYKRSLAVNIELENPTGMSICYTALGSAYQEKKDYNTAMKYLSQSLAVNHKVDDKIHTAENYLEIGKLLTEQRKFESAREYIKQALDLGEQYHFKSVLEDAFKVLADNYKASGNYQASLDNLNKSLLYKDSLVNEKSTTAFAQMQAIYEVDRKDNQIKILQHEQEVSQLRMKRNLAWIISLGGFLVMLIILGFFYLRHRNSQAKRLALQLELKALRSQMNPHFIFNSLSSIHRYIWSNNQEQASDYLTKFSKLMRMILENSQHTFVQLNNELDSLELYLDLEALRCNHKFEYSIRLSNNIHPEDILVPPLIIQPYVENAIWHGLVHLDGQGQLEIDISLEGKLLYCKVRDNGIGRKRAMEIKAQKARTHHSMGMTVTESRVDLIKKTNNVKETNVKIIDLYDSSGEAAGTEVIIVLPVEFVF</sequence>
<evidence type="ECO:0000256" key="3">
    <source>
        <dbReference type="SAM" id="SignalP"/>
    </source>
</evidence>
<dbReference type="KEGG" id="cbae:COR50_22075"/>
<dbReference type="RefSeq" id="WP_098196011.1">
    <property type="nucleotide sequence ID" value="NZ_CP023777.1"/>
</dbReference>
<dbReference type="GO" id="GO:0016020">
    <property type="term" value="C:membrane"/>
    <property type="evidence" value="ECO:0007669"/>
    <property type="project" value="InterPro"/>
</dbReference>
<keyword evidence="1" id="KW-0802">TPR repeat</keyword>
<dbReference type="SUPFAM" id="SSF48452">
    <property type="entry name" value="TPR-like"/>
    <property type="match status" value="2"/>
</dbReference>
<feature type="transmembrane region" description="Helical" evidence="2">
    <location>
        <begin position="404"/>
        <end position="425"/>
    </location>
</feature>
<dbReference type="InterPro" id="IPR010559">
    <property type="entry name" value="Sig_transdc_His_kin_internal"/>
</dbReference>
<dbReference type="EMBL" id="CP023777">
    <property type="protein sequence ID" value="ATL49644.1"/>
    <property type="molecule type" value="Genomic_DNA"/>
</dbReference>
<feature type="repeat" description="TPR" evidence="1">
    <location>
        <begin position="208"/>
        <end position="241"/>
    </location>
</feature>
<evidence type="ECO:0000313" key="6">
    <source>
        <dbReference type="Proteomes" id="UP000220133"/>
    </source>
</evidence>
<protein>
    <recommendedName>
        <fullName evidence="4">Signal transduction histidine kinase internal region domain-containing protein</fullName>
    </recommendedName>
</protein>
<dbReference type="Pfam" id="PF13424">
    <property type="entry name" value="TPR_12"/>
    <property type="match status" value="2"/>
</dbReference>
<evidence type="ECO:0000256" key="1">
    <source>
        <dbReference type="PROSITE-ProRule" id="PRU00339"/>
    </source>
</evidence>
<dbReference type="InterPro" id="IPR050640">
    <property type="entry name" value="Bact_2-comp_sensor_kinase"/>
</dbReference>
<feature type="domain" description="Signal transduction histidine kinase internal region" evidence="4">
    <location>
        <begin position="440"/>
        <end position="519"/>
    </location>
</feature>
<dbReference type="PANTHER" id="PTHR34220">
    <property type="entry name" value="SENSOR HISTIDINE KINASE YPDA"/>
    <property type="match status" value="1"/>
</dbReference>
<reference evidence="5 6" key="1">
    <citation type="submission" date="2017-10" db="EMBL/GenBank/DDBJ databases">
        <title>Paenichitinophaga pekingensis gen. nov., sp. nov., isolated from activated sludge.</title>
        <authorList>
            <person name="Jin D."/>
            <person name="Kong X."/>
            <person name="Deng Y."/>
            <person name="Bai Z."/>
        </authorList>
    </citation>
    <scope>NUCLEOTIDE SEQUENCE [LARGE SCALE GENOMIC DNA]</scope>
    <source>
        <strain evidence="5 6">13</strain>
    </source>
</reference>
<dbReference type="PANTHER" id="PTHR34220:SF7">
    <property type="entry name" value="SENSOR HISTIDINE KINASE YPDA"/>
    <property type="match status" value="1"/>
</dbReference>
<dbReference type="PROSITE" id="PS50005">
    <property type="entry name" value="TPR"/>
    <property type="match status" value="4"/>
</dbReference>
<dbReference type="Pfam" id="PF13181">
    <property type="entry name" value="TPR_8"/>
    <property type="match status" value="1"/>
</dbReference>
<dbReference type="SUPFAM" id="SSF55874">
    <property type="entry name" value="ATPase domain of HSP90 chaperone/DNA topoisomerase II/histidine kinase"/>
    <property type="match status" value="1"/>
</dbReference>
<dbReference type="InterPro" id="IPR011990">
    <property type="entry name" value="TPR-like_helical_dom_sf"/>
</dbReference>
<feature type="chain" id="PRO_5012584127" description="Signal transduction histidine kinase internal region domain-containing protein" evidence="3">
    <location>
        <begin position="25"/>
        <end position="651"/>
    </location>
</feature>
<keyword evidence="2" id="KW-0472">Membrane</keyword>
<dbReference type="InterPro" id="IPR019734">
    <property type="entry name" value="TPR_rpt"/>
</dbReference>
<dbReference type="Proteomes" id="UP000220133">
    <property type="component" value="Chromosome"/>
</dbReference>
<evidence type="ECO:0000313" key="5">
    <source>
        <dbReference type="EMBL" id="ATL49644.1"/>
    </source>
</evidence>
<organism evidence="5 6">
    <name type="scientific">Chitinophaga caeni</name>
    <dbReference type="NCBI Taxonomy" id="2029983"/>
    <lineage>
        <taxon>Bacteria</taxon>
        <taxon>Pseudomonadati</taxon>
        <taxon>Bacteroidota</taxon>
        <taxon>Chitinophagia</taxon>
        <taxon>Chitinophagales</taxon>
        <taxon>Chitinophagaceae</taxon>
        <taxon>Chitinophaga</taxon>
    </lineage>
</organism>
<dbReference type="GO" id="GO:0000155">
    <property type="term" value="F:phosphorelay sensor kinase activity"/>
    <property type="evidence" value="ECO:0007669"/>
    <property type="project" value="InterPro"/>
</dbReference>
<dbReference type="AlphaFoldDB" id="A0A291R0L7"/>
<evidence type="ECO:0000259" key="4">
    <source>
        <dbReference type="Pfam" id="PF06580"/>
    </source>
</evidence>
<keyword evidence="2" id="KW-1133">Transmembrane helix</keyword>
<feature type="signal peptide" evidence="3">
    <location>
        <begin position="1"/>
        <end position="24"/>
    </location>
</feature>
<keyword evidence="3" id="KW-0732">Signal</keyword>
<proteinExistence type="predicted"/>
<accession>A0A291R0L7</accession>
<dbReference type="SMART" id="SM00028">
    <property type="entry name" value="TPR"/>
    <property type="match status" value="7"/>
</dbReference>
<gene>
    <name evidence="5" type="ORF">COR50_22075</name>
</gene>